<reference evidence="2 3" key="1">
    <citation type="submission" date="2015-01" db="EMBL/GenBank/DDBJ databases">
        <title>Genome of Sphingomonas taxi strain 30a.</title>
        <authorList>
            <person name="Eevers N."/>
            <person name="Van Hamme J."/>
            <person name="Bottos E."/>
            <person name="Weyens N."/>
            <person name="Vangronsveld J."/>
        </authorList>
    </citation>
    <scope>NUCLEOTIDE SEQUENCE [LARGE SCALE GENOMIC DNA]</scope>
    <source>
        <strain evidence="2 3">30a</strain>
    </source>
</reference>
<dbReference type="EMBL" id="JXTP01000026">
    <property type="protein sequence ID" value="KIU28691.1"/>
    <property type="molecule type" value="Genomic_DNA"/>
</dbReference>
<sequence>MTRLFLAAGLMLALTPVAAGAQSAPPLTGLQIVAVSSATQSERIAPDQTHTNRPHTGPISVVVQETGIGRARVVRIDGAVAAPPSTQRPLCGSAVTAGACRPGEPMTGVEITYHLGPLRKGATVALQDTSANLPAVTLDTTITID</sequence>
<dbReference type="AlphaFoldDB" id="A0A0D1MMJ7"/>
<accession>A0A0D1MMJ7</accession>
<organism evidence="2 3">
    <name type="scientific">Sphingomonas melonis</name>
    <dbReference type="NCBI Taxonomy" id="152682"/>
    <lineage>
        <taxon>Bacteria</taxon>
        <taxon>Pseudomonadati</taxon>
        <taxon>Pseudomonadota</taxon>
        <taxon>Alphaproteobacteria</taxon>
        <taxon>Sphingomonadales</taxon>
        <taxon>Sphingomonadaceae</taxon>
        <taxon>Sphingomonas</taxon>
    </lineage>
</organism>
<keyword evidence="1" id="KW-0732">Signal</keyword>
<feature type="chain" id="PRO_5002233702" description="DUF4879 domain-containing protein" evidence="1">
    <location>
        <begin position="22"/>
        <end position="145"/>
    </location>
</feature>
<proteinExistence type="predicted"/>
<dbReference type="InterPro" id="IPR032624">
    <property type="entry name" value="DUF4879"/>
</dbReference>
<dbReference type="PATRIC" id="fig|1549858.7.peg.1164"/>
<gene>
    <name evidence="2" type="ORF">SR41_06470</name>
</gene>
<dbReference type="Pfam" id="PF16219">
    <property type="entry name" value="DUF4879"/>
    <property type="match status" value="1"/>
</dbReference>
<protein>
    <recommendedName>
        <fullName evidence="4">DUF4879 domain-containing protein</fullName>
    </recommendedName>
</protein>
<feature type="signal peptide" evidence="1">
    <location>
        <begin position="1"/>
        <end position="21"/>
    </location>
</feature>
<comment type="caution">
    <text evidence="2">The sequence shown here is derived from an EMBL/GenBank/DDBJ whole genome shotgun (WGS) entry which is preliminary data.</text>
</comment>
<evidence type="ECO:0000313" key="2">
    <source>
        <dbReference type="EMBL" id="KIU28691.1"/>
    </source>
</evidence>
<evidence type="ECO:0008006" key="4">
    <source>
        <dbReference type="Google" id="ProtNLM"/>
    </source>
</evidence>
<evidence type="ECO:0000313" key="3">
    <source>
        <dbReference type="Proteomes" id="UP000033203"/>
    </source>
</evidence>
<evidence type="ECO:0000256" key="1">
    <source>
        <dbReference type="SAM" id="SignalP"/>
    </source>
</evidence>
<name>A0A0D1MMJ7_9SPHN</name>
<dbReference type="Proteomes" id="UP000033203">
    <property type="component" value="Unassembled WGS sequence"/>
</dbReference>